<sequence length="57" mass="6304">MTITSAAHSTSLQIEEPSSFRLLPHNIEAEKALLGAILINNDALDRVVDFLKPAHFF</sequence>
<keyword evidence="5" id="KW-0547">Nucleotide-binding</keyword>
<dbReference type="SUPFAM" id="SSF48024">
    <property type="entry name" value="N-terminal domain of DnaB helicase"/>
    <property type="match status" value="1"/>
</dbReference>
<dbReference type="GO" id="GO:0003678">
    <property type="term" value="F:DNA helicase activity"/>
    <property type="evidence" value="ECO:0007669"/>
    <property type="project" value="InterPro"/>
</dbReference>
<evidence type="ECO:0000256" key="1">
    <source>
        <dbReference type="ARBA" id="ARBA00022515"/>
    </source>
</evidence>
<evidence type="ECO:0000256" key="2">
    <source>
        <dbReference type="ARBA" id="ARBA00022705"/>
    </source>
</evidence>
<dbReference type="Pfam" id="PF00772">
    <property type="entry name" value="DnaB"/>
    <property type="match status" value="1"/>
</dbReference>
<dbReference type="Gene3D" id="1.10.860.10">
    <property type="entry name" value="DNAb Helicase, Chain A"/>
    <property type="match status" value="1"/>
</dbReference>
<evidence type="ECO:0000259" key="4">
    <source>
        <dbReference type="Pfam" id="PF00772"/>
    </source>
</evidence>
<keyword evidence="2" id="KW-0235">DNA replication</keyword>
<protein>
    <submittedName>
        <fullName evidence="5">Replicative DNA helicase</fullName>
    </submittedName>
</protein>
<evidence type="ECO:0000313" key="6">
    <source>
        <dbReference type="EMBL" id="VEJ44934.1"/>
    </source>
</evidence>
<proteinExistence type="predicted"/>
<keyword evidence="5" id="KW-0378">Hydrolase</keyword>
<dbReference type="EMBL" id="LR134529">
    <property type="protein sequence ID" value="VEJ44934.1"/>
    <property type="molecule type" value="Genomic_DNA"/>
</dbReference>
<dbReference type="InterPro" id="IPR016136">
    <property type="entry name" value="DNA_helicase_N/primase_C"/>
</dbReference>
<dbReference type="Proteomes" id="UP000274201">
    <property type="component" value="Chromosome"/>
</dbReference>
<name>A0A3S4ZB00_BARVI</name>
<dbReference type="GO" id="GO:1990077">
    <property type="term" value="C:primosome complex"/>
    <property type="evidence" value="ECO:0007669"/>
    <property type="project" value="UniProtKB-KW"/>
</dbReference>
<gene>
    <name evidence="5" type="ORF">NCTC12905_00023</name>
    <name evidence="6" type="ORF">NCTC12905_00577</name>
</gene>
<keyword evidence="3" id="KW-0238">DNA-binding</keyword>
<feature type="domain" description="DNA helicase DnaB-like N-terminal" evidence="4">
    <location>
        <begin position="23"/>
        <end position="57"/>
    </location>
</feature>
<reference evidence="5 7" key="1">
    <citation type="submission" date="2018-12" db="EMBL/GenBank/DDBJ databases">
        <authorList>
            <consortium name="Pathogen Informatics"/>
        </authorList>
    </citation>
    <scope>NUCLEOTIDE SEQUENCE [LARGE SCALE GENOMIC DNA]</scope>
    <source>
        <strain evidence="5 7">NCTC12905</strain>
    </source>
</reference>
<dbReference type="GO" id="GO:0003677">
    <property type="term" value="F:DNA binding"/>
    <property type="evidence" value="ECO:0007669"/>
    <property type="project" value="UniProtKB-KW"/>
</dbReference>
<organism evidence="5 7">
    <name type="scientific">Bartonella vinsonii</name>
    <name type="common">Rochalimaea vinsonii</name>
    <dbReference type="NCBI Taxonomy" id="33047"/>
    <lineage>
        <taxon>Bacteria</taxon>
        <taxon>Pseudomonadati</taxon>
        <taxon>Pseudomonadota</taxon>
        <taxon>Alphaproteobacteria</taxon>
        <taxon>Hyphomicrobiales</taxon>
        <taxon>Bartonellaceae</taxon>
        <taxon>Bartonella</taxon>
    </lineage>
</organism>
<dbReference type="STRING" id="1094497.BVwin_02740"/>
<keyword evidence="5" id="KW-0347">Helicase</keyword>
<dbReference type="EMBL" id="LR134529">
    <property type="protein sequence ID" value="VEJ44388.1"/>
    <property type="molecule type" value="Genomic_DNA"/>
</dbReference>
<dbReference type="GO" id="GO:0006269">
    <property type="term" value="P:DNA replication, synthesis of primer"/>
    <property type="evidence" value="ECO:0007669"/>
    <property type="project" value="UniProtKB-KW"/>
</dbReference>
<dbReference type="InterPro" id="IPR036185">
    <property type="entry name" value="DNA_heli_DnaB-like_N_sf"/>
</dbReference>
<dbReference type="AlphaFoldDB" id="A0A3S4ZB00"/>
<accession>A0A3S4ZB00</accession>
<dbReference type="InterPro" id="IPR007693">
    <property type="entry name" value="DNA_helicase_DnaB-like_N"/>
</dbReference>
<dbReference type="GO" id="GO:0005524">
    <property type="term" value="F:ATP binding"/>
    <property type="evidence" value="ECO:0007669"/>
    <property type="project" value="InterPro"/>
</dbReference>
<evidence type="ECO:0000313" key="5">
    <source>
        <dbReference type="EMBL" id="VEJ44388.1"/>
    </source>
</evidence>
<keyword evidence="5" id="KW-0067">ATP-binding</keyword>
<evidence type="ECO:0000256" key="3">
    <source>
        <dbReference type="ARBA" id="ARBA00023125"/>
    </source>
</evidence>
<keyword evidence="1" id="KW-0639">Primosome</keyword>
<evidence type="ECO:0000313" key="7">
    <source>
        <dbReference type="Proteomes" id="UP000274201"/>
    </source>
</evidence>